<name>A0ABQ2W062_9ACTN</name>
<dbReference type="InterPro" id="IPR011044">
    <property type="entry name" value="Quino_amine_DH_bsu"/>
</dbReference>
<evidence type="ECO:0000259" key="2">
    <source>
        <dbReference type="Pfam" id="PF20703"/>
    </source>
</evidence>
<dbReference type="SUPFAM" id="SSF63829">
    <property type="entry name" value="Calcium-dependent phosphotriesterase"/>
    <property type="match status" value="1"/>
</dbReference>
<dbReference type="Gene3D" id="2.130.10.10">
    <property type="entry name" value="YVTN repeat-like/Quinoprotein amine dehydrogenase"/>
    <property type="match status" value="1"/>
</dbReference>
<keyword evidence="4" id="KW-1185">Reference proteome</keyword>
<gene>
    <name evidence="3" type="ORF">GCM10015535_36690</name>
</gene>
<accession>A0ABQ2W062</accession>
<feature type="transmembrane region" description="Helical" evidence="1">
    <location>
        <begin position="662"/>
        <end position="683"/>
    </location>
</feature>
<evidence type="ECO:0000256" key="1">
    <source>
        <dbReference type="SAM" id="Phobius"/>
    </source>
</evidence>
<dbReference type="Pfam" id="PF13365">
    <property type="entry name" value="Trypsin_2"/>
    <property type="match status" value="1"/>
</dbReference>
<dbReference type="InterPro" id="IPR027417">
    <property type="entry name" value="P-loop_NTPase"/>
</dbReference>
<dbReference type="Pfam" id="PF20703">
    <property type="entry name" value="nSTAND1"/>
    <property type="match status" value="1"/>
</dbReference>
<dbReference type="SUPFAM" id="SSF50494">
    <property type="entry name" value="Trypsin-like serine proteases"/>
    <property type="match status" value="1"/>
</dbReference>
<dbReference type="Proteomes" id="UP000660675">
    <property type="component" value="Unassembled WGS sequence"/>
</dbReference>
<dbReference type="InterPro" id="IPR009003">
    <property type="entry name" value="Peptidase_S1_PA"/>
</dbReference>
<evidence type="ECO:0000313" key="3">
    <source>
        <dbReference type="EMBL" id="GGV87277.1"/>
    </source>
</evidence>
<dbReference type="InterPro" id="IPR049052">
    <property type="entry name" value="nSTAND1"/>
</dbReference>
<keyword evidence="1" id="KW-0812">Transmembrane</keyword>
<organism evidence="3 4">
    <name type="scientific">Streptomyces gelaticus</name>
    <dbReference type="NCBI Taxonomy" id="285446"/>
    <lineage>
        <taxon>Bacteria</taxon>
        <taxon>Bacillati</taxon>
        <taxon>Actinomycetota</taxon>
        <taxon>Actinomycetes</taxon>
        <taxon>Kitasatosporales</taxon>
        <taxon>Streptomycetaceae</taxon>
        <taxon>Streptomyces</taxon>
    </lineage>
</organism>
<protein>
    <recommendedName>
        <fullName evidence="2">Novel STAND NTPase 1 domain-containing protein</fullName>
    </recommendedName>
</protein>
<dbReference type="EMBL" id="BMTF01000011">
    <property type="protein sequence ID" value="GGV87277.1"/>
    <property type="molecule type" value="Genomic_DNA"/>
</dbReference>
<dbReference type="SUPFAM" id="SSF50969">
    <property type="entry name" value="YVTN repeat-like/Quinoprotein amine dehydrogenase"/>
    <property type="match status" value="1"/>
</dbReference>
<keyword evidence="1" id="KW-1133">Transmembrane helix</keyword>
<reference evidence="4" key="1">
    <citation type="journal article" date="2019" name="Int. J. Syst. Evol. Microbiol.">
        <title>The Global Catalogue of Microorganisms (GCM) 10K type strain sequencing project: providing services to taxonomists for standard genome sequencing and annotation.</title>
        <authorList>
            <consortium name="The Broad Institute Genomics Platform"/>
            <consortium name="The Broad Institute Genome Sequencing Center for Infectious Disease"/>
            <person name="Wu L."/>
            <person name="Ma J."/>
        </authorList>
    </citation>
    <scope>NUCLEOTIDE SEQUENCE [LARGE SCALE GENOMIC DNA]</scope>
    <source>
        <strain evidence="4">JCM 4376</strain>
    </source>
</reference>
<dbReference type="SUPFAM" id="SSF52540">
    <property type="entry name" value="P-loop containing nucleoside triphosphate hydrolases"/>
    <property type="match status" value="1"/>
</dbReference>
<dbReference type="InterPro" id="IPR015943">
    <property type="entry name" value="WD40/YVTN_repeat-like_dom_sf"/>
</dbReference>
<comment type="caution">
    <text evidence="3">The sequence shown here is derived from an EMBL/GenBank/DDBJ whole genome shotgun (WGS) entry which is preliminary data.</text>
</comment>
<proteinExistence type="predicted"/>
<keyword evidence="1" id="KW-0472">Membrane</keyword>
<sequence length="1393" mass="149598">MGRGDDKSAAERAMVRMLHSGGVPEGAGVLLGPRHVVTAAHVVETITGSSAPGQVVEVDFPQLALGRALRAEVTVGRPVGPDGPEDVACLKLLDDPVPGAAPPPIWREGRLPPQAEFQVYGMPVHRDDGLWVDGSVKGAIGGHSYQLDVQPHAKWGILPGYSGGGVWIDGQAAVVALVRSSESKVEYTTAYAIPIFRVIDLCGLSDIVRPPSPYRGLAAFGEADAEVFFGRDKESETVCRRVKGSALTTVAAHPGMGKSSLVRAGVTPRLRAQGHQVAFLDTGMAGLSPARRVATALAALPSPLVGECRADWDVDRLTRVIEEQGLAGALSGLSAAGPVVMVVDQLEELLLRAPDDAKALFELLLSEAQTYHDRGYRLRILTCLRSDFGDLAAAHVREVTENVFHLHAISADGLRQIVAEPARRVGYVRFSEQVVDQLVEDAAKTDGRPSSGANLPLLQFTATRMWQEAEAPVVQLEDYRRIGGLAKTLLTYVEEQVASLSTAERAQLPRLLTRLVRVGPEPGQDTRATVSADDLDDVLSDLARRLARTALLDIDEDPEGRTTVRLAHDALITRWPLLADWLHQRRDFLVWRDGSLRPALARWQRDDEPEAYLGGQELERGERFAESYRVELDAAELLFIAGSRDHATAQARRRRNRRLRNAGVVVALLILAALLVVVLTKVLPEQYRKAGADALASAAEMRRGDNEPAALAQDAFVIHRAKGQVGVQHVLADLLENHGTATFLPAASNVSQAQVAGDRWVLVREESSRFTAWDVSRPARSPAVDETGVVSLAVSEDGRRVATGRGDGVVTVRETGSWRLVGTWRVPESTDSRSGKVTAVALDATGRHLSAVREKSVRVGWWDVASGSGTAWEASEVTGGAVSTLGFTASGRAVAGLDRRQGAGGWRLWDPRSRRVTEPVLPPAAEANGDERPGLPWGVEPQEMVVGPRSYAVTCRGDRTVLLEPDTGRPVGRFASYGMCLPVAALAGDRVVYLQTVASSRPDDRTAAYDLVLYQGRELWARAAGRSEGVPTVGASGGLLAEARGRSVRVTRLPRERERSLARVVGMRFLRGDDALLTLRGDGTLQRTGPDGRLRQSRTTGLTGPLAWAVDSTESTLVITGKSAGQGQGRAWTTVRYSLPTLTPVGPPILLELPEVSARAYPAVLDDGRLVVRQGRSLRVLGTTGAEIRAWELDGEDESSAEGLFARPGRPQVVVSSGSGNAFQLIDLDRGTIGPPRGPYPVGRADTIIFDPDEPDVAVIAGSATTDGSQPIAVSARVDTGEPVGEPQYLPAHAALDGAGAAALTRSWPRRLASWSFPAGKQHPKVVSGQHLDPPTVLLSDSGDRLAVLRMNSDVKVLLADPETWRQKLCRLTELTRGADPPRFPDLPFADPC</sequence>
<evidence type="ECO:0000313" key="4">
    <source>
        <dbReference type="Proteomes" id="UP000660675"/>
    </source>
</evidence>
<feature type="domain" description="Novel STAND NTPase 1" evidence="2">
    <location>
        <begin position="213"/>
        <end position="609"/>
    </location>
</feature>
<dbReference type="Gene3D" id="2.40.10.120">
    <property type="match status" value="1"/>
</dbReference>